<dbReference type="Pfam" id="PF00106">
    <property type="entry name" value="adh_short"/>
    <property type="match status" value="1"/>
</dbReference>
<gene>
    <name evidence="3" type="ORF">L9F63_026949</name>
</gene>
<reference evidence="3" key="1">
    <citation type="journal article" date="2023" name="IScience">
        <title>Live-bearing cockroach genome reveals convergent evolutionary mechanisms linked to viviparity in insects and beyond.</title>
        <authorList>
            <person name="Fouks B."/>
            <person name="Harrison M.C."/>
            <person name="Mikhailova A.A."/>
            <person name="Marchal E."/>
            <person name="English S."/>
            <person name="Carruthers M."/>
            <person name="Jennings E.C."/>
            <person name="Chiamaka E.L."/>
            <person name="Frigard R.A."/>
            <person name="Pippel M."/>
            <person name="Attardo G.M."/>
            <person name="Benoit J.B."/>
            <person name="Bornberg-Bauer E."/>
            <person name="Tobe S.S."/>
        </authorList>
    </citation>
    <scope>NUCLEOTIDE SEQUENCE</scope>
    <source>
        <strain evidence="3">Stay&amp;Tobe</strain>
    </source>
</reference>
<dbReference type="Gene3D" id="3.40.50.720">
    <property type="entry name" value="NAD(P)-binding Rossmann-like Domain"/>
    <property type="match status" value="1"/>
</dbReference>
<evidence type="ECO:0000313" key="3">
    <source>
        <dbReference type="EMBL" id="KAJ9597161.1"/>
    </source>
</evidence>
<dbReference type="InterPro" id="IPR036291">
    <property type="entry name" value="NAD(P)-bd_dom_sf"/>
</dbReference>
<comment type="similarity">
    <text evidence="1">Belongs to the short-chain dehydrogenases/reductases (SDR) family.</text>
</comment>
<dbReference type="EMBL" id="JASPKZ010001705">
    <property type="protein sequence ID" value="KAJ9597161.1"/>
    <property type="molecule type" value="Genomic_DNA"/>
</dbReference>
<reference evidence="3" key="2">
    <citation type="submission" date="2023-05" db="EMBL/GenBank/DDBJ databases">
        <authorList>
            <person name="Fouks B."/>
        </authorList>
    </citation>
    <scope>NUCLEOTIDE SEQUENCE</scope>
    <source>
        <strain evidence="3">Stay&amp;Tobe</strain>
        <tissue evidence="3">Testes</tissue>
    </source>
</reference>
<feature type="non-terminal residue" evidence="3">
    <location>
        <position position="96"/>
    </location>
</feature>
<dbReference type="Proteomes" id="UP001233999">
    <property type="component" value="Unassembled WGS sequence"/>
</dbReference>
<keyword evidence="4" id="KW-1185">Reference proteome</keyword>
<dbReference type="SUPFAM" id="SSF51735">
    <property type="entry name" value="NAD(P)-binding Rossmann-fold domains"/>
    <property type="match status" value="1"/>
</dbReference>
<keyword evidence="2" id="KW-0560">Oxidoreductase</keyword>
<dbReference type="PANTHER" id="PTHR24322">
    <property type="entry name" value="PKSB"/>
    <property type="match status" value="1"/>
</dbReference>
<feature type="non-terminal residue" evidence="3">
    <location>
        <position position="1"/>
    </location>
</feature>
<sequence>VWDIRQEGGQAIGFKCDVTDRESVMETALLVQQQVGHVTILVNNAGIYPVKAVLDWTPEKSPNFLILTSMHILGEPQHFRIYIFYSLPPHCHFDIL</sequence>
<dbReference type="GO" id="GO:0016616">
    <property type="term" value="F:oxidoreductase activity, acting on the CH-OH group of donors, NAD or NADP as acceptor"/>
    <property type="evidence" value="ECO:0007669"/>
    <property type="project" value="TreeGrafter"/>
</dbReference>
<proteinExistence type="inferred from homology"/>
<evidence type="ECO:0000256" key="2">
    <source>
        <dbReference type="ARBA" id="ARBA00023002"/>
    </source>
</evidence>
<dbReference type="InterPro" id="IPR002347">
    <property type="entry name" value="SDR_fam"/>
</dbReference>
<protein>
    <recommendedName>
        <fullName evidence="5">Short-chain dehydrogenase</fullName>
    </recommendedName>
</protein>
<dbReference type="GO" id="GO:0005811">
    <property type="term" value="C:lipid droplet"/>
    <property type="evidence" value="ECO:0007669"/>
    <property type="project" value="TreeGrafter"/>
</dbReference>
<evidence type="ECO:0000256" key="1">
    <source>
        <dbReference type="ARBA" id="ARBA00006484"/>
    </source>
</evidence>
<comment type="caution">
    <text evidence="3">The sequence shown here is derived from an EMBL/GenBank/DDBJ whole genome shotgun (WGS) entry which is preliminary data.</text>
</comment>
<evidence type="ECO:0000313" key="4">
    <source>
        <dbReference type="Proteomes" id="UP001233999"/>
    </source>
</evidence>
<dbReference type="AlphaFoldDB" id="A0AAD8EP02"/>
<name>A0AAD8EP02_DIPPU</name>
<dbReference type="PANTHER" id="PTHR24322:SF736">
    <property type="entry name" value="RETINOL DEHYDROGENASE 10"/>
    <property type="match status" value="1"/>
</dbReference>
<evidence type="ECO:0008006" key="5">
    <source>
        <dbReference type="Google" id="ProtNLM"/>
    </source>
</evidence>
<organism evidence="3 4">
    <name type="scientific">Diploptera punctata</name>
    <name type="common">Pacific beetle cockroach</name>
    <dbReference type="NCBI Taxonomy" id="6984"/>
    <lineage>
        <taxon>Eukaryota</taxon>
        <taxon>Metazoa</taxon>
        <taxon>Ecdysozoa</taxon>
        <taxon>Arthropoda</taxon>
        <taxon>Hexapoda</taxon>
        <taxon>Insecta</taxon>
        <taxon>Pterygota</taxon>
        <taxon>Neoptera</taxon>
        <taxon>Polyneoptera</taxon>
        <taxon>Dictyoptera</taxon>
        <taxon>Blattodea</taxon>
        <taxon>Blaberoidea</taxon>
        <taxon>Blaberidae</taxon>
        <taxon>Diplopterinae</taxon>
        <taxon>Diploptera</taxon>
    </lineage>
</organism>
<accession>A0AAD8EP02</accession>